<accession>A0A151PHW1</accession>
<name>A0A151PHW1_ALLMI</name>
<dbReference type="EMBL" id="AKHW03000190">
    <property type="protein sequence ID" value="KYO48494.1"/>
    <property type="molecule type" value="Genomic_DNA"/>
</dbReference>
<evidence type="ECO:0000256" key="1">
    <source>
        <dbReference type="SAM" id="MobiDB-lite"/>
    </source>
</evidence>
<organism evidence="2 3">
    <name type="scientific">Alligator mississippiensis</name>
    <name type="common">American alligator</name>
    <dbReference type="NCBI Taxonomy" id="8496"/>
    <lineage>
        <taxon>Eukaryota</taxon>
        <taxon>Metazoa</taxon>
        <taxon>Chordata</taxon>
        <taxon>Craniata</taxon>
        <taxon>Vertebrata</taxon>
        <taxon>Euteleostomi</taxon>
        <taxon>Archelosauria</taxon>
        <taxon>Archosauria</taxon>
        <taxon>Crocodylia</taxon>
        <taxon>Alligatoridae</taxon>
        <taxon>Alligatorinae</taxon>
        <taxon>Alligator</taxon>
    </lineage>
</organism>
<comment type="caution">
    <text evidence="2">The sequence shown here is derived from an EMBL/GenBank/DDBJ whole genome shotgun (WGS) entry which is preliminary data.</text>
</comment>
<dbReference type="Proteomes" id="UP000050525">
    <property type="component" value="Unassembled WGS sequence"/>
</dbReference>
<feature type="compositionally biased region" description="Acidic residues" evidence="1">
    <location>
        <begin position="64"/>
        <end position="76"/>
    </location>
</feature>
<proteinExistence type="predicted"/>
<sequence length="101" mass="11839">MYRHINLSVKDCVKMGLSELRVYYQKTVEDYGEEMAEIIWKRNGWHRLFKNKTPHPHPLKEGSDADYDIKEEEEDGDSNKEGMSDEDNGGEDNENNNNDMN</sequence>
<keyword evidence="3" id="KW-1185">Reference proteome</keyword>
<reference evidence="2 3" key="1">
    <citation type="journal article" date="2012" name="Genome Biol.">
        <title>Sequencing three crocodilian genomes to illuminate the evolution of archosaurs and amniotes.</title>
        <authorList>
            <person name="St John J.A."/>
            <person name="Braun E.L."/>
            <person name="Isberg S.R."/>
            <person name="Miles L.G."/>
            <person name="Chong A.Y."/>
            <person name="Gongora J."/>
            <person name="Dalzell P."/>
            <person name="Moran C."/>
            <person name="Bed'hom B."/>
            <person name="Abzhanov A."/>
            <person name="Burgess S.C."/>
            <person name="Cooksey A.M."/>
            <person name="Castoe T.A."/>
            <person name="Crawford N.G."/>
            <person name="Densmore L.D."/>
            <person name="Drew J.C."/>
            <person name="Edwards S.V."/>
            <person name="Faircloth B.C."/>
            <person name="Fujita M.K."/>
            <person name="Greenwold M.J."/>
            <person name="Hoffmann F.G."/>
            <person name="Howard J.M."/>
            <person name="Iguchi T."/>
            <person name="Janes D.E."/>
            <person name="Khan S.Y."/>
            <person name="Kohno S."/>
            <person name="de Koning A.J."/>
            <person name="Lance S.L."/>
            <person name="McCarthy F.M."/>
            <person name="McCormack J.E."/>
            <person name="Merchant M.E."/>
            <person name="Peterson D.G."/>
            <person name="Pollock D.D."/>
            <person name="Pourmand N."/>
            <person name="Raney B.J."/>
            <person name="Roessler K.A."/>
            <person name="Sanford J.R."/>
            <person name="Sawyer R.H."/>
            <person name="Schmidt C.J."/>
            <person name="Triplett E.W."/>
            <person name="Tuberville T.D."/>
            <person name="Venegas-Anaya M."/>
            <person name="Howard J.T."/>
            <person name="Jarvis E.D."/>
            <person name="Guillette L.J.Jr."/>
            <person name="Glenn T.C."/>
            <person name="Green R.E."/>
            <person name="Ray D.A."/>
        </authorList>
    </citation>
    <scope>NUCLEOTIDE SEQUENCE [LARGE SCALE GENOMIC DNA]</scope>
    <source>
        <strain evidence="2">KSC_2009_1</strain>
    </source>
</reference>
<evidence type="ECO:0000313" key="2">
    <source>
        <dbReference type="EMBL" id="KYO48494.1"/>
    </source>
</evidence>
<gene>
    <name evidence="2" type="ORF">Y1Q_0022682</name>
</gene>
<dbReference type="AlphaFoldDB" id="A0A151PHW1"/>
<feature type="region of interest" description="Disordered" evidence="1">
    <location>
        <begin position="50"/>
        <end position="101"/>
    </location>
</feature>
<feature type="compositionally biased region" description="Acidic residues" evidence="1">
    <location>
        <begin position="84"/>
        <end position="94"/>
    </location>
</feature>
<protein>
    <submittedName>
        <fullName evidence="2">Uncharacterized protein</fullName>
    </submittedName>
</protein>
<evidence type="ECO:0000313" key="3">
    <source>
        <dbReference type="Proteomes" id="UP000050525"/>
    </source>
</evidence>